<gene>
    <name evidence="5" type="ORF">GCM10022403_072760</name>
</gene>
<evidence type="ECO:0000259" key="3">
    <source>
        <dbReference type="Pfam" id="PF25115"/>
    </source>
</evidence>
<dbReference type="EMBL" id="BAABDE010000028">
    <property type="protein sequence ID" value="GAA3828913.1"/>
    <property type="molecule type" value="Genomic_DNA"/>
</dbReference>
<evidence type="ECO:0000256" key="1">
    <source>
        <dbReference type="SAM" id="MobiDB-lite"/>
    </source>
</evidence>
<sequence length="700" mass="75868">MTVPVSLSALVRNPRGPLILLAMAVGVIPLIITLAVAPSGTGWQAARGGLDGTAKPPAPPVPSKELVPVRDNAAPDTPVHRGDKVALRQLIIATDTRDFGLPAWREILDRIGTPYDVLLTKNEPLAADRFVRPDGTGRYNAILLTDNTLSGASGASTVSNTEWDALWNYERTYKVRQVSLNSSAAGFSCLRAQSEGPVGTVPAHAALTDTGRKIFDYLAPDIRIPLTQSYVYRSALKAGCHAQPLLTLGPSVVGALQTGSDGREELGVGFSVGRGEATGDLLGFGLVRWATRGVFLGEQRHWLNVDVDDWFLTTLRGTPGSPGRTQKFRISGPEALALSRQQADFGRRYPLAAGFKLNLAFNGSLLNPYAPPMCHPGKTADELTSYSLCLKDQFRWISHTLTHPAMNTTPYDRNYHEIKDNLARAAAVGLPVPTTVLKPPEYSGLGAYADKPNSPTAPVIDHGLKASNKALLKAASDLGVKYLHGDMSFPSHKPDCFNCGIHHPLQPDVLVVPDWPVDIAFEATTPEQQVAIYYAHSNGKKDTATYYRKSIDHEADLALQHLMTGSVYAHTLHQGNAHQYAPGKSLVFDWLQVLLAKYSAYFRVPLENPDWLTLAKYVDARTSHFAELKSHEDAVWNRVTNAITYTPAARGSLFITGVATRPATASDQHGPDEAQTYGSDSVSRLGLTRGDTVTLTARPR</sequence>
<reference evidence="6" key="1">
    <citation type="journal article" date="2019" name="Int. J. Syst. Evol. Microbiol.">
        <title>The Global Catalogue of Microorganisms (GCM) 10K type strain sequencing project: providing services to taxonomists for standard genome sequencing and annotation.</title>
        <authorList>
            <consortium name="The Broad Institute Genomics Platform"/>
            <consortium name="The Broad Institute Genome Sequencing Center for Infectious Disease"/>
            <person name="Wu L."/>
            <person name="Ma J."/>
        </authorList>
    </citation>
    <scope>NUCLEOTIDE SEQUENCE [LARGE SCALE GENOMIC DNA]</scope>
    <source>
        <strain evidence="6">JCM 17138</strain>
    </source>
</reference>
<accession>A0ABP7IXM3</accession>
<keyword evidence="2" id="KW-1133">Transmembrane helix</keyword>
<organism evidence="5 6">
    <name type="scientific">Streptomyces coacervatus</name>
    <dbReference type="NCBI Taxonomy" id="647381"/>
    <lineage>
        <taxon>Bacteria</taxon>
        <taxon>Bacillati</taxon>
        <taxon>Actinomycetota</taxon>
        <taxon>Actinomycetes</taxon>
        <taxon>Kitasatosporales</taxon>
        <taxon>Streptomycetaceae</taxon>
        <taxon>Streptomyces</taxon>
    </lineage>
</organism>
<evidence type="ECO:0000259" key="4">
    <source>
        <dbReference type="Pfam" id="PF25116"/>
    </source>
</evidence>
<dbReference type="InterPro" id="IPR056827">
    <property type="entry name" value="CBM87_Agd3"/>
</dbReference>
<evidence type="ECO:0000256" key="2">
    <source>
        <dbReference type="SAM" id="Phobius"/>
    </source>
</evidence>
<dbReference type="Proteomes" id="UP001501009">
    <property type="component" value="Unassembled WGS sequence"/>
</dbReference>
<keyword evidence="6" id="KW-1185">Reference proteome</keyword>
<dbReference type="Pfam" id="PF25115">
    <property type="entry name" value="Agd3_CE"/>
    <property type="match status" value="1"/>
</dbReference>
<dbReference type="Pfam" id="PF25116">
    <property type="entry name" value="CBM87_Agd3"/>
    <property type="match status" value="1"/>
</dbReference>
<feature type="transmembrane region" description="Helical" evidence="2">
    <location>
        <begin position="18"/>
        <end position="37"/>
    </location>
</feature>
<comment type="caution">
    <text evidence="5">The sequence shown here is derived from an EMBL/GenBank/DDBJ whole genome shotgun (WGS) entry which is preliminary data.</text>
</comment>
<evidence type="ECO:0000313" key="6">
    <source>
        <dbReference type="Proteomes" id="UP001501009"/>
    </source>
</evidence>
<proteinExistence type="predicted"/>
<feature type="domain" description="Agd3 CBM87" evidence="4">
    <location>
        <begin position="88"/>
        <end position="184"/>
    </location>
</feature>
<protein>
    <recommendedName>
        <fullName evidence="7">Polysaccharide deacetylase</fullName>
    </recommendedName>
</protein>
<feature type="region of interest" description="Disordered" evidence="1">
    <location>
        <begin position="663"/>
        <end position="700"/>
    </location>
</feature>
<dbReference type="InterPro" id="IPR056826">
    <property type="entry name" value="Agd3_CE"/>
</dbReference>
<keyword evidence="2" id="KW-0812">Transmembrane</keyword>
<evidence type="ECO:0000313" key="5">
    <source>
        <dbReference type="EMBL" id="GAA3828913.1"/>
    </source>
</evidence>
<name>A0ABP7IXM3_9ACTN</name>
<feature type="domain" description="Agd3 deacetylase" evidence="3">
    <location>
        <begin position="381"/>
        <end position="579"/>
    </location>
</feature>
<keyword evidence="2" id="KW-0472">Membrane</keyword>
<feature type="compositionally biased region" description="Polar residues" evidence="1">
    <location>
        <begin position="691"/>
        <end position="700"/>
    </location>
</feature>
<feature type="region of interest" description="Disordered" evidence="1">
    <location>
        <begin position="47"/>
        <end position="69"/>
    </location>
</feature>
<evidence type="ECO:0008006" key="7">
    <source>
        <dbReference type="Google" id="ProtNLM"/>
    </source>
</evidence>